<dbReference type="GO" id="GO:0046872">
    <property type="term" value="F:metal ion binding"/>
    <property type="evidence" value="ECO:0007669"/>
    <property type="project" value="UniProtKB-KW"/>
</dbReference>
<organism evidence="5 6">
    <name type="scientific">Reinekea marinisedimentorum</name>
    <dbReference type="NCBI Taxonomy" id="230495"/>
    <lineage>
        <taxon>Bacteria</taxon>
        <taxon>Pseudomonadati</taxon>
        <taxon>Pseudomonadota</taxon>
        <taxon>Gammaproteobacteria</taxon>
        <taxon>Oceanospirillales</taxon>
        <taxon>Saccharospirillaceae</taxon>
        <taxon>Reinekea</taxon>
    </lineage>
</organism>
<dbReference type="Pfam" id="PF00037">
    <property type="entry name" value="Fer4"/>
    <property type="match status" value="1"/>
</dbReference>
<keyword evidence="1" id="KW-0479">Metal-binding</keyword>
<dbReference type="InterPro" id="IPR017896">
    <property type="entry name" value="4Fe4S_Fe-S-bd"/>
</dbReference>
<keyword evidence="2" id="KW-0408">Iron</keyword>
<evidence type="ECO:0000313" key="5">
    <source>
        <dbReference type="EMBL" id="TCS38886.1"/>
    </source>
</evidence>
<accession>A0A4R3HZQ9</accession>
<dbReference type="InterPro" id="IPR017900">
    <property type="entry name" value="4Fe4S_Fe_S_CS"/>
</dbReference>
<dbReference type="AlphaFoldDB" id="A0A4R3HZQ9"/>
<proteinExistence type="predicted"/>
<dbReference type="SUPFAM" id="SSF54862">
    <property type="entry name" value="4Fe-4S ferredoxins"/>
    <property type="match status" value="1"/>
</dbReference>
<dbReference type="Proteomes" id="UP000295793">
    <property type="component" value="Unassembled WGS sequence"/>
</dbReference>
<dbReference type="RefSeq" id="WP_132702668.1">
    <property type="nucleotide sequence ID" value="NZ_SLZR01000014.1"/>
</dbReference>
<comment type="caution">
    <text evidence="5">The sequence shown here is derived from an EMBL/GenBank/DDBJ whole genome shotgun (WGS) entry which is preliminary data.</text>
</comment>
<evidence type="ECO:0000256" key="2">
    <source>
        <dbReference type="ARBA" id="ARBA00023004"/>
    </source>
</evidence>
<dbReference type="PROSITE" id="PS51379">
    <property type="entry name" value="4FE4S_FER_2"/>
    <property type="match status" value="1"/>
</dbReference>
<evidence type="ECO:0000256" key="3">
    <source>
        <dbReference type="ARBA" id="ARBA00023014"/>
    </source>
</evidence>
<keyword evidence="3" id="KW-0411">Iron-sulfur</keyword>
<sequence length="92" mass="9682">MALSITSLCISCSACKLVCPENAIRVSDNQFTIVEHRCNECSEATGTPQCASICPVENAILDANGISLNPTGSLAPVTFNQERILALKGEIA</sequence>
<protein>
    <submittedName>
        <fullName evidence="5">4Fe-4S binding protein</fullName>
    </submittedName>
</protein>
<dbReference type="GO" id="GO:0051536">
    <property type="term" value="F:iron-sulfur cluster binding"/>
    <property type="evidence" value="ECO:0007669"/>
    <property type="project" value="UniProtKB-KW"/>
</dbReference>
<dbReference type="PROSITE" id="PS00198">
    <property type="entry name" value="4FE4S_FER_1"/>
    <property type="match status" value="1"/>
</dbReference>
<name>A0A4R3HZQ9_9GAMM</name>
<reference evidence="5 6" key="1">
    <citation type="submission" date="2019-03" db="EMBL/GenBank/DDBJ databases">
        <title>Genomic Encyclopedia of Archaeal and Bacterial Type Strains, Phase II (KMG-II): from individual species to whole genera.</title>
        <authorList>
            <person name="Goeker M."/>
        </authorList>
    </citation>
    <scope>NUCLEOTIDE SEQUENCE [LARGE SCALE GENOMIC DNA]</scope>
    <source>
        <strain evidence="5 6">DSM 15388</strain>
    </source>
</reference>
<gene>
    <name evidence="5" type="ORF">BCF53_11451</name>
</gene>
<dbReference type="OrthoDB" id="9803397at2"/>
<dbReference type="EMBL" id="SLZR01000014">
    <property type="protein sequence ID" value="TCS38886.1"/>
    <property type="molecule type" value="Genomic_DNA"/>
</dbReference>
<dbReference type="Gene3D" id="3.30.70.20">
    <property type="match status" value="1"/>
</dbReference>
<keyword evidence="6" id="KW-1185">Reference proteome</keyword>
<evidence type="ECO:0000259" key="4">
    <source>
        <dbReference type="PROSITE" id="PS51379"/>
    </source>
</evidence>
<evidence type="ECO:0000256" key="1">
    <source>
        <dbReference type="ARBA" id="ARBA00022723"/>
    </source>
</evidence>
<evidence type="ECO:0000313" key="6">
    <source>
        <dbReference type="Proteomes" id="UP000295793"/>
    </source>
</evidence>
<feature type="domain" description="4Fe-4S ferredoxin-type" evidence="4">
    <location>
        <begin position="1"/>
        <end position="29"/>
    </location>
</feature>